<comment type="caution">
    <text evidence="1">The sequence shown here is derived from an EMBL/GenBank/DDBJ whole genome shotgun (WGS) entry which is preliminary data.</text>
</comment>
<name>A0ABM9JA80_9RALS</name>
<organism evidence="1 2">
    <name type="scientific">Ralstonia condita</name>
    <dbReference type="NCBI Taxonomy" id="3058600"/>
    <lineage>
        <taxon>Bacteria</taxon>
        <taxon>Pseudomonadati</taxon>
        <taxon>Pseudomonadota</taxon>
        <taxon>Betaproteobacteria</taxon>
        <taxon>Burkholderiales</taxon>
        <taxon>Burkholderiaceae</taxon>
        <taxon>Ralstonia</taxon>
    </lineage>
</organism>
<dbReference type="InterPro" id="IPR036937">
    <property type="entry name" value="Adhesion_dom_fimbrial_sf"/>
</dbReference>
<dbReference type="EMBL" id="CATYWO010000002">
    <property type="protein sequence ID" value="CAJ0787163.1"/>
    <property type="molecule type" value="Genomic_DNA"/>
</dbReference>
<accession>A0ABM9JA80</accession>
<sequence length="148" mass="15545">MLAGIYSFGTAKINLKIVKVGAIEPGATVPQSILGYMIAANEIDHFTIKAGNETSVTTRSCKTPDVTVNLGDQNDVGPFKGVGTLLSLVSSSIDLQACPENINKVSYQLNLNTGIVDAAGSMAAQPPRKWGLQLRDNVSSPVALKTTL</sequence>
<proteinExistence type="predicted"/>
<evidence type="ECO:0008006" key="3">
    <source>
        <dbReference type="Google" id="ProtNLM"/>
    </source>
</evidence>
<evidence type="ECO:0000313" key="1">
    <source>
        <dbReference type="EMBL" id="CAJ0787163.1"/>
    </source>
</evidence>
<dbReference type="Gene3D" id="2.60.40.1090">
    <property type="entry name" value="Fimbrial-type adhesion domain"/>
    <property type="match status" value="1"/>
</dbReference>
<keyword evidence="2" id="KW-1185">Reference proteome</keyword>
<reference evidence="1 2" key="1">
    <citation type="submission" date="2023-07" db="EMBL/GenBank/DDBJ databases">
        <authorList>
            <person name="Peeters C."/>
        </authorList>
    </citation>
    <scope>NUCLEOTIDE SEQUENCE [LARGE SCALE GENOMIC DNA]</scope>
    <source>
        <strain evidence="1 2">LMG 7141</strain>
    </source>
</reference>
<gene>
    <name evidence="1" type="ORF">LMG7141_01896</name>
</gene>
<evidence type="ECO:0000313" key="2">
    <source>
        <dbReference type="Proteomes" id="UP001189616"/>
    </source>
</evidence>
<protein>
    <recommendedName>
        <fullName evidence="3">Fimbrial protein</fullName>
    </recommendedName>
</protein>
<dbReference type="Proteomes" id="UP001189616">
    <property type="component" value="Unassembled WGS sequence"/>
</dbReference>